<dbReference type="GO" id="GO:0003700">
    <property type="term" value="F:DNA-binding transcription factor activity"/>
    <property type="evidence" value="ECO:0007669"/>
    <property type="project" value="TreeGrafter"/>
</dbReference>
<dbReference type="SUPFAM" id="SSF46689">
    <property type="entry name" value="Homeodomain-like"/>
    <property type="match status" value="1"/>
</dbReference>
<dbReference type="InterPro" id="IPR001647">
    <property type="entry name" value="HTH_TetR"/>
</dbReference>
<dbReference type="PANTHER" id="PTHR30055:SF178">
    <property type="entry name" value="POSSIBLE TRANSCRIPTIONAL REGULATORY PROTEIN"/>
    <property type="match status" value="1"/>
</dbReference>
<dbReference type="GO" id="GO:0000976">
    <property type="term" value="F:transcription cis-regulatory region binding"/>
    <property type="evidence" value="ECO:0007669"/>
    <property type="project" value="TreeGrafter"/>
</dbReference>
<accession>A0A4Q7YHH3</accession>
<dbReference type="PROSITE" id="PS50977">
    <property type="entry name" value="HTH_TETR_2"/>
    <property type="match status" value="1"/>
</dbReference>
<dbReference type="InterPro" id="IPR041483">
    <property type="entry name" value="TetR_C_34"/>
</dbReference>
<dbReference type="Pfam" id="PF00440">
    <property type="entry name" value="TetR_N"/>
    <property type="match status" value="1"/>
</dbReference>
<gene>
    <name evidence="4" type="ORF">EV700_3070</name>
</gene>
<dbReference type="PANTHER" id="PTHR30055">
    <property type="entry name" value="HTH-TYPE TRANSCRIPTIONAL REGULATOR RUTR"/>
    <property type="match status" value="1"/>
</dbReference>
<dbReference type="Pfam" id="PF17929">
    <property type="entry name" value="TetR_C_34"/>
    <property type="match status" value="1"/>
</dbReference>
<keyword evidence="5" id="KW-1185">Reference proteome</keyword>
<comment type="caution">
    <text evidence="4">The sequence shown here is derived from an EMBL/GenBank/DDBJ whole genome shotgun (WGS) entry which is preliminary data.</text>
</comment>
<sequence>MARTAMTEEERQLRRTELLSAAHRLYQGRKVLPTVADIAREAGLAKGTVYLYFRTKEEIFIALLEDDFNQLMDSLPALLAELPAEASAAARHFAGPYIHAIRNLPDLLPLAAISNGVLEQNLPFEAMTRFKLGLAQALEAGGRLLENRCPQLATGAGATLLMRTYALTLGLWQSLEYPSAFLEQLSQEAFRVLKRDFFTELEGAVRHLWEGGLR</sequence>
<protein>
    <submittedName>
        <fullName evidence="4">TetR family transcriptional regulator</fullName>
    </submittedName>
</protein>
<feature type="DNA-binding region" description="H-T-H motif" evidence="2">
    <location>
        <begin position="34"/>
        <end position="53"/>
    </location>
</feature>
<keyword evidence="1 2" id="KW-0238">DNA-binding</keyword>
<dbReference type="AlphaFoldDB" id="A0A4Q7YHH3"/>
<dbReference type="InterPro" id="IPR009057">
    <property type="entry name" value="Homeodomain-like_sf"/>
</dbReference>
<dbReference type="Proteomes" id="UP000292423">
    <property type="component" value="Unassembled WGS sequence"/>
</dbReference>
<dbReference type="OrthoDB" id="4541465at2"/>
<organism evidence="4 5">
    <name type="scientific">Fluviicoccus keumensis</name>
    <dbReference type="NCBI Taxonomy" id="1435465"/>
    <lineage>
        <taxon>Bacteria</taxon>
        <taxon>Pseudomonadati</taxon>
        <taxon>Pseudomonadota</taxon>
        <taxon>Gammaproteobacteria</taxon>
        <taxon>Moraxellales</taxon>
        <taxon>Moraxellaceae</taxon>
        <taxon>Fluviicoccus</taxon>
    </lineage>
</organism>
<evidence type="ECO:0000313" key="4">
    <source>
        <dbReference type="EMBL" id="RZU36857.1"/>
    </source>
</evidence>
<proteinExistence type="predicted"/>
<feature type="domain" description="HTH tetR-type" evidence="3">
    <location>
        <begin position="12"/>
        <end position="71"/>
    </location>
</feature>
<dbReference type="RefSeq" id="WP_130415407.1">
    <property type="nucleotide sequence ID" value="NZ_SHKX01000016.1"/>
</dbReference>
<dbReference type="EMBL" id="SHKX01000016">
    <property type="protein sequence ID" value="RZU36857.1"/>
    <property type="molecule type" value="Genomic_DNA"/>
</dbReference>
<dbReference type="InterPro" id="IPR050109">
    <property type="entry name" value="HTH-type_TetR-like_transc_reg"/>
</dbReference>
<evidence type="ECO:0000256" key="1">
    <source>
        <dbReference type="ARBA" id="ARBA00023125"/>
    </source>
</evidence>
<evidence type="ECO:0000313" key="5">
    <source>
        <dbReference type="Proteomes" id="UP000292423"/>
    </source>
</evidence>
<reference evidence="4 5" key="1">
    <citation type="submission" date="2019-02" db="EMBL/GenBank/DDBJ databases">
        <title>Genomic Encyclopedia of Type Strains, Phase IV (KMG-IV): sequencing the most valuable type-strain genomes for metagenomic binning, comparative biology and taxonomic classification.</title>
        <authorList>
            <person name="Goeker M."/>
        </authorList>
    </citation>
    <scope>NUCLEOTIDE SEQUENCE [LARGE SCALE GENOMIC DNA]</scope>
    <source>
        <strain evidence="4 5">DSM 105135</strain>
    </source>
</reference>
<dbReference type="Gene3D" id="1.10.357.10">
    <property type="entry name" value="Tetracycline Repressor, domain 2"/>
    <property type="match status" value="1"/>
</dbReference>
<evidence type="ECO:0000259" key="3">
    <source>
        <dbReference type="PROSITE" id="PS50977"/>
    </source>
</evidence>
<name>A0A4Q7YHH3_9GAMM</name>
<dbReference type="PRINTS" id="PR00455">
    <property type="entry name" value="HTHTETR"/>
</dbReference>
<evidence type="ECO:0000256" key="2">
    <source>
        <dbReference type="PROSITE-ProRule" id="PRU00335"/>
    </source>
</evidence>